<evidence type="ECO:0000313" key="3">
    <source>
        <dbReference type="Proteomes" id="UP000075902"/>
    </source>
</evidence>
<dbReference type="Proteomes" id="UP000075902">
    <property type="component" value="Unassembled WGS sequence"/>
</dbReference>
<sequence>MFSVLDLDGIREAISHKINQDNNQEINQDNHDINQKSTQYINQRISQDTIQKAIQEINQEINLEIMFIKAGFLIMSIVSSFTTIMYWIAYLESQKMGLPTFLSFNKNIQKHALSVGVILTLYTIFTLLIGVAWLIEIKEQVSLYKLDFRVDLTGIRTINPRMAGFWEKEGFLVMGIGFAILTVLYCVTYLMRQRLLLAVFIGLMVIIITLNIIGMVAAGLKLKFVLACVVMFGLPVNVYMLLVARQVHKSKFTFTARQQG</sequence>
<keyword evidence="1" id="KW-1133">Transmembrane helix</keyword>
<reference evidence="3" key="1">
    <citation type="submission" date="2014-01" db="EMBL/GenBank/DDBJ databases">
        <title>The Genome Sequence of Anopheles melas CM1001059_A (V2).</title>
        <authorList>
            <consortium name="The Broad Institute Genomics Platform"/>
            <person name="Neafsey D.E."/>
            <person name="Besansky N."/>
            <person name="Howell P."/>
            <person name="Walton C."/>
            <person name="Young S.K."/>
            <person name="Zeng Q."/>
            <person name="Gargeya S."/>
            <person name="Fitzgerald M."/>
            <person name="Haas B."/>
            <person name="Abouelleil A."/>
            <person name="Allen A.W."/>
            <person name="Alvarado L."/>
            <person name="Arachchi H.M."/>
            <person name="Berlin A.M."/>
            <person name="Chapman S.B."/>
            <person name="Gainer-Dewar J."/>
            <person name="Goldberg J."/>
            <person name="Griggs A."/>
            <person name="Gujja S."/>
            <person name="Hansen M."/>
            <person name="Howarth C."/>
            <person name="Imamovic A."/>
            <person name="Ireland A."/>
            <person name="Larimer J."/>
            <person name="McCowan C."/>
            <person name="Murphy C."/>
            <person name="Pearson M."/>
            <person name="Poon T.W."/>
            <person name="Priest M."/>
            <person name="Roberts A."/>
            <person name="Saif S."/>
            <person name="Shea T."/>
            <person name="Sisk P."/>
            <person name="Sykes S."/>
            <person name="Wortman J."/>
            <person name="Nusbaum C."/>
            <person name="Birren B."/>
        </authorList>
    </citation>
    <scope>NUCLEOTIDE SEQUENCE [LARGE SCALE GENOMIC DNA]</scope>
    <source>
        <strain evidence="3">CM1001059</strain>
    </source>
</reference>
<feature type="transmembrane region" description="Helical" evidence="1">
    <location>
        <begin position="170"/>
        <end position="188"/>
    </location>
</feature>
<feature type="transmembrane region" description="Helical" evidence="1">
    <location>
        <begin position="112"/>
        <end position="135"/>
    </location>
</feature>
<evidence type="ECO:0000313" key="2">
    <source>
        <dbReference type="EnsemblMetazoa" id="AMEC014379-PA"/>
    </source>
</evidence>
<name>A0A182U5Q4_9DIPT</name>
<keyword evidence="3" id="KW-1185">Reference proteome</keyword>
<keyword evidence="1" id="KW-0812">Transmembrane</keyword>
<dbReference type="VEuPathDB" id="VectorBase:AMEC014379"/>
<dbReference type="AlphaFoldDB" id="A0A182U5Q4"/>
<keyword evidence="1" id="KW-0472">Membrane</keyword>
<feature type="transmembrane region" description="Helical" evidence="1">
    <location>
        <begin position="195"/>
        <end position="218"/>
    </location>
</feature>
<feature type="transmembrane region" description="Helical" evidence="1">
    <location>
        <begin position="224"/>
        <end position="244"/>
    </location>
</feature>
<dbReference type="EnsemblMetazoa" id="AMEC014379-RA">
    <property type="protein sequence ID" value="AMEC014379-PA"/>
    <property type="gene ID" value="AMEC014379"/>
</dbReference>
<accession>A0A182U5Q4</accession>
<organism evidence="2 3">
    <name type="scientific">Anopheles melas</name>
    <dbReference type="NCBI Taxonomy" id="34690"/>
    <lineage>
        <taxon>Eukaryota</taxon>
        <taxon>Metazoa</taxon>
        <taxon>Ecdysozoa</taxon>
        <taxon>Arthropoda</taxon>
        <taxon>Hexapoda</taxon>
        <taxon>Insecta</taxon>
        <taxon>Pterygota</taxon>
        <taxon>Neoptera</taxon>
        <taxon>Endopterygota</taxon>
        <taxon>Diptera</taxon>
        <taxon>Nematocera</taxon>
        <taxon>Culicoidea</taxon>
        <taxon>Culicidae</taxon>
        <taxon>Anophelinae</taxon>
        <taxon>Anopheles</taxon>
    </lineage>
</organism>
<protein>
    <submittedName>
        <fullName evidence="2">Uncharacterized protein</fullName>
    </submittedName>
</protein>
<evidence type="ECO:0000256" key="1">
    <source>
        <dbReference type="SAM" id="Phobius"/>
    </source>
</evidence>
<proteinExistence type="predicted"/>
<reference evidence="2" key="2">
    <citation type="submission" date="2020-05" db="UniProtKB">
        <authorList>
            <consortium name="EnsemblMetazoa"/>
        </authorList>
    </citation>
    <scope>IDENTIFICATION</scope>
    <source>
        <strain evidence="2">CM1001059</strain>
    </source>
</reference>
<feature type="transmembrane region" description="Helical" evidence="1">
    <location>
        <begin position="70"/>
        <end position="91"/>
    </location>
</feature>